<evidence type="ECO:0000256" key="1">
    <source>
        <dbReference type="SAM" id="Phobius"/>
    </source>
</evidence>
<keyword evidence="4" id="KW-1185">Reference proteome</keyword>
<feature type="transmembrane region" description="Helical" evidence="1">
    <location>
        <begin position="6"/>
        <end position="22"/>
    </location>
</feature>
<dbReference type="SUPFAM" id="SSF55811">
    <property type="entry name" value="Nudix"/>
    <property type="match status" value="1"/>
</dbReference>
<keyword evidence="1" id="KW-1133">Transmembrane helix</keyword>
<dbReference type="EMBL" id="BAAALT010000053">
    <property type="protein sequence ID" value="GAA1799760.1"/>
    <property type="molecule type" value="Genomic_DNA"/>
</dbReference>
<accession>A0ABN2LUZ9</accession>
<reference evidence="3 4" key="1">
    <citation type="journal article" date="2019" name="Int. J. Syst. Evol. Microbiol.">
        <title>The Global Catalogue of Microorganisms (GCM) 10K type strain sequencing project: providing services to taxonomists for standard genome sequencing and annotation.</title>
        <authorList>
            <consortium name="The Broad Institute Genomics Platform"/>
            <consortium name="The Broad Institute Genome Sequencing Center for Infectious Disease"/>
            <person name="Wu L."/>
            <person name="Ma J."/>
        </authorList>
    </citation>
    <scope>NUCLEOTIDE SEQUENCE [LARGE SCALE GENOMIC DNA]</scope>
    <source>
        <strain evidence="3 4">JCM 13250</strain>
    </source>
</reference>
<dbReference type="InterPro" id="IPR015797">
    <property type="entry name" value="NUDIX_hydrolase-like_dom_sf"/>
</dbReference>
<name>A0ABN2LUZ9_9ACTN</name>
<evidence type="ECO:0000313" key="3">
    <source>
        <dbReference type="EMBL" id="GAA1799760.1"/>
    </source>
</evidence>
<keyword evidence="1" id="KW-0812">Transmembrane</keyword>
<dbReference type="CDD" id="cd02883">
    <property type="entry name" value="NUDIX_Hydrolase"/>
    <property type="match status" value="1"/>
</dbReference>
<organism evidence="3 4">
    <name type="scientific">Luedemannella flava</name>
    <dbReference type="NCBI Taxonomy" id="349316"/>
    <lineage>
        <taxon>Bacteria</taxon>
        <taxon>Bacillati</taxon>
        <taxon>Actinomycetota</taxon>
        <taxon>Actinomycetes</taxon>
        <taxon>Micromonosporales</taxon>
        <taxon>Micromonosporaceae</taxon>
        <taxon>Luedemannella</taxon>
    </lineage>
</organism>
<proteinExistence type="predicted"/>
<comment type="caution">
    <text evidence="3">The sequence shown here is derived from an EMBL/GenBank/DDBJ whole genome shotgun (WGS) entry which is preliminary data.</text>
</comment>
<evidence type="ECO:0000259" key="2">
    <source>
        <dbReference type="PROSITE" id="PS51462"/>
    </source>
</evidence>
<feature type="domain" description="Nudix hydrolase" evidence="2">
    <location>
        <begin position="185"/>
        <end position="338"/>
    </location>
</feature>
<gene>
    <name evidence="3" type="ORF">GCM10009682_21750</name>
</gene>
<protein>
    <recommendedName>
        <fullName evidence="2">Nudix hydrolase domain-containing protein</fullName>
    </recommendedName>
</protein>
<dbReference type="Proteomes" id="UP001500218">
    <property type="component" value="Unassembled WGS sequence"/>
</dbReference>
<dbReference type="PROSITE" id="PS51462">
    <property type="entry name" value="NUDIX"/>
    <property type="match status" value="1"/>
</dbReference>
<evidence type="ECO:0000313" key="4">
    <source>
        <dbReference type="Proteomes" id="UP001500218"/>
    </source>
</evidence>
<dbReference type="InterPro" id="IPR000086">
    <property type="entry name" value="NUDIX_hydrolase_dom"/>
</dbReference>
<keyword evidence="1" id="KW-0472">Membrane</keyword>
<sequence>MQASWAVPAMAFIGGILLTHYFERAFRKLDEKLTFAIRTRAARQAYELSYRAFAFDPEDLLFLCIRRWNIRSMPAESENIGPTRVSTTRARPQDWVDSQEIDRARHQLRERHVGNPCASLVTYQIDDRESEDTTKFFLTVQEGHYSDYVAVRDYFGNPEHLNELQMVYQRVKLNGIRSVAESAPMSDIVINVSVLDVSGDVLILQRSDSVTTYPRSWQIGAHETMNWRTERFAGDLEPSPETCFSAARRALLEEIGLKPEDYGGHIAFSWFGLYLRDASFYFFAHVKSRLTKAEIELRIKRDAESEWESRAIGWLPLQQRSLKEVIATWKGLSPIAPQGRTDKLGRTWLPHASVSLVQLWQARNMLN</sequence>
<dbReference type="RefSeq" id="WP_344129005.1">
    <property type="nucleotide sequence ID" value="NZ_BAAALT010000053.1"/>
</dbReference>
<dbReference type="Gene3D" id="3.90.79.10">
    <property type="entry name" value="Nucleoside Triphosphate Pyrophosphohydrolase"/>
    <property type="match status" value="1"/>
</dbReference>